<dbReference type="InterPro" id="IPR057326">
    <property type="entry name" value="KR_dom"/>
</dbReference>
<comment type="caution">
    <text evidence="4">The sequence shown here is derived from an EMBL/GenBank/DDBJ whole genome shotgun (WGS) entry which is preliminary data.</text>
</comment>
<gene>
    <name evidence="4" type="ORF">AYO21_02700</name>
</gene>
<keyword evidence="5" id="KW-1185">Reference proteome</keyword>
<dbReference type="Pfam" id="PF01370">
    <property type="entry name" value="Epimerase"/>
    <property type="match status" value="1"/>
</dbReference>
<reference evidence="4 5" key="1">
    <citation type="submission" date="2016-03" db="EMBL/GenBank/DDBJ databases">
        <title>Draft genome sequence of the Fonsecaea monophora CBS 269.37.</title>
        <authorList>
            <person name="Bombassaro A."/>
            <person name="Vinicius W.A."/>
            <person name="De Hoog S."/>
            <person name="Sun J."/>
            <person name="Souza E.M."/>
            <person name="Raittz R.T."/>
            <person name="Costa F."/>
            <person name="Leao A.C."/>
            <person name="Tadra-Sfeir M.Z."/>
            <person name="Baura V."/>
            <person name="Balsanelli E."/>
            <person name="Pedrosa F.O."/>
            <person name="Moreno L.F."/>
            <person name="Steffens M.B."/>
            <person name="Xi L."/>
            <person name="Bocca A.L."/>
            <person name="Felipe M.S."/>
            <person name="Teixeira M."/>
            <person name="Telles Filho F.Q."/>
            <person name="Azevedo C.M."/>
            <person name="Gomes R."/>
            <person name="Vicente V.A."/>
        </authorList>
    </citation>
    <scope>NUCLEOTIDE SEQUENCE [LARGE SCALE GENOMIC DNA]</scope>
    <source>
        <strain evidence="4 5">CBS 269.37</strain>
    </source>
</reference>
<dbReference type="OrthoDB" id="2735536at2759"/>
<dbReference type="AlphaFoldDB" id="A0A177FH82"/>
<dbReference type="Proteomes" id="UP000077002">
    <property type="component" value="Unassembled WGS sequence"/>
</dbReference>
<dbReference type="GO" id="GO:0016616">
    <property type="term" value="F:oxidoreductase activity, acting on the CH-OH group of donors, NAD or NADP as acceptor"/>
    <property type="evidence" value="ECO:0007669"/>
    <property type="project" value="TreeGrafter"/>
</dbReference>
<dbReference type="SUPFAM" id="SSF51735">
    <property type="entry name" value="NAD(P)-binding Rossmann-fold domains"/>
    <property type="match status" value="1"/>
</dbReference>
<dbReference type="InterPro" id="IPR001509">
    <property type="entry name" value="Epimerase_deHydtase"/>
</dbReference>
<dbReference type="Gene3D" id="3.40.50.720">
    <property type="entry name" value="NAD(P)-binding Rossmann-like Domain"/>
    <property type="match status" value="1"/>
</dbReference>
<accession>A0A177FH82</accession>
<dbReference type="CDD" id="cd05227">
    <property type="entry name" value="AR_SDR_e"/>
    <property type="match status" value="1"/>
</dbReference>
<dbReference type="PANTHER" id="PTHR10366">
    <property type="entry name" value="NAD DEPENDENT EPIMERASE/DEHYDRATASE"/>
    <property type="match status" value="1"/>
</dbReference>
<evidence type="ECO:0000313" key="4">
    <source>
        <dbReference type="EMBL" id="OAG43081.1"/>
    </source>
</evidence>
<dbReference type="PANTHER" id="PTHR10366:SF564">
    <property type="entry name" value="STEROL-4-ALPHA-CARBOXYLATE 3-DEHYDROGENASE, DECARBOXYLATING"/>
    <property type="match status" value="1"/>
</dbReference>
<keyword evidence="1" id="KW-0560">Oxidoreductase</keyword>
<protein>
    <recommendedName>
        <fullName evidence="3">Ketoreductase domain-containing protein</fullName>
    </recommendedName>
</protein>
<dbReference type="FunFam" id="3.40.50.720:FF:000191">
    <property type="entry name" value="Methylglyoxal reductase (NADPH-dependent)"/>
    <property type="match status" value="1"/>
</dbReference>
<comment type="similarity">
    <text evidence="2">Belongs to the NAD(P)-dependent epimerase/dehydratase family. Dihydroflavonol-4-reductase subfamily.</text>
</comment>
<evidence type="ECO:0000259" key="3">
    <source>
        <dbReference type="SMART" id="SM00822"/>
    </source>
</evidence>
<dbReference type="InterPro" id="IPR050425">
    <property type="entry name" value="NAD(P)_dehydrat-like"/>
</dbReference>
<evidence type="ECO:0000313" key="5">
    <source>
        <dbReference type="Proteomes" id="UP000077002"/>
    </source>
</evidence>
<dbReference type="EMBL" id="LVKK01000012">
    <property type="protein sequence ID" value="OAG43081.1"/>
    <property type="molecule type" value="Genomic_DNA"/>
</dbReference>
<dbReference type="RefSeq" id="XP_022515033.1">
    <property type="nucleotide sequence ID" value="XM_022652677.1"/>
</dbReference>
<dbReference type="GeneID" id="34597874"/>
<sequence length="346" mass="38003">MTRVLLTGGSGFIAAHVLDHLIQRGYSVVTTVRSPAKADQIRAAYPTVGTDRLDFAIVEDIAQENAFDAALTSSTPPFEAVIHTASPFHFNVTDVQRDLLDPAIKGTTGLLKSIVKHAPTVKQVVITSSFASIVNPFKGSWPEHTYTEQDWNPVTLEQASESVANGYRASKTFAERAAWEFLQQQQQSRGPPAFSLTTLCPPMVLGPVISHLDSLDRLNTSNQVIGDLIQGKYKAKIPDNATFTWVDVRDLALCHVLALEKPGAANQRFLVAAGYFSNREIVEIIRRRHERLRDRLPAEDSPGGGYPEGGLYKVDSSKVTKTLGVTWRDLADTVTDTVNSLEKYLS</sequence>
<name>A0A177FH82_9EURO</name>
<proteinExistence type="inferred from homology"/>
<evidence type="ECO:0000256" key="2">
    <source>
        <dbReference type="ARBA" id="ARBA00023445"/>
    </source>
</evidence>
<evidence type="ECO:0000256" key="1">
    <source>
        <dbReference type="ARBA" id="ARBA00023002"/>
    </source>
</evidence>
<dbReference type="SMART" id="SM00822">
    <property type="entry name" value="PKS_KR"/>
    <property type="match status" value="1"/>
</dbReference>
<feature type="domain" description="Ketoreductase" evidence="3">
    <location>
        <begin position="2"/>
        <end position="202"/>
    </location>
</feature>
<dbReference type="InterPro" id="IPR036291">
    <property type="entry name" value="NAD(P)-bd_dom_sf"/>
</dbReference>
<organism evidence="4 5">
    <name type="scientific">Fonsecaea monophora</name>
    <dbReference type="NCBI Taxonomy" id="254056"/>
    <lineage>
        <taxon>Eukaryota</taxon>
        <taxon>Fungi</taxon>
        <taxon>Dikarya</taxon>
        <taxon>Ascomycota</taxon>
        <taxon>Pezizomycotina</taxon>
        <taxon>Eurotiomycetes</taxon>
        <taxon>Chaetothyriomycetidae</taxon>
        <taxon>Chaetothyriales</taxon>
        <taxon>Herpotrichiellaceae</taxon>
        <taxon>Fonsecaea</taxon>
    </lineage>
</organism>